<evidence type="ECO:0000259" key="12">
    <source>
        <dbReference type="Pfam" id="PF00749"/>
    </source>
</evidence>
<dbReference type="InterPro" id="IPR000924">
    <property type="entry name" value="Glu/Gln-tRNA-synth"/>
</dbReference>
<feature type="domain" description="Glutamyl/glutaminyl-tRNA synthetase class Ib catalytic" evidence="12">
    <location>
        <begin position="4"/>
        <end position="324"/>
    </location>
</feature>
<dbReference type="CDD" id="cd00808">
    <property type="entry name" value="GluRS_core"/>
    <property type="match status" value="1"/>
</dbReference>
<feature type="binding site" evidence="11">
    <location>
        <position position="256"/>
    </location>
    <ligand>
        <name>ATP</name>
        <dbReference type="ChEBI" id="CHEBI:30616"/>
    </ligand>
</feature>
<dbReference type="InterPro" id="IPR001412">
    <property type="entry name" value="aa-tRNA-synth_I_CS"/>
</dbReference>
<dbReference type="EMBL" id="JAAVVK010000002">
    <property type="protein sequence ID" value="NKE38628.1"/>
    <property type="molecule type" value="Genomic_DNA"/>
</dbReference>
<accession>A0A846UDQ4</accession>
<dbReference type="InterPro" id="IPR049940">
    <property type="entry name" value="GluQ/Sye"/>
</dbReference>
<evidence type="ECO:0000313" key="14">
    <source>
        <dbReference type="EMBL" id="NKE38628.1"/>
    </source>
</evidence>
<dbReference type="FunFam" id="3.40.50.620:FF:000007">
    <property type="entry name" value="Glutamate--tRNA ligase"/>
    <property type="match status" value="1"/>
</dbReference>
<dbReference type="PRINTS" id="PR00987">
    <property type="entry name" value="TRNASYNTHGLU"/>
</dbReference>
<keyword evidence="7 11" id="KW-0067">ATP-binding</keyword>
<dbReference type="Gene3D" id="3.40.50.620">
    <property type="entry name" value="HUPs"/>
    <property type="match status" value="1"/>
</dbReference>
<dbReference type="InterPro" id="IPR020058">
    <property type="entry name" value="Glu/Gln-tRNA-synth_Ib_cat-dom"/>
</dbReference>
<keyword evidence="5 11" id="KW-0436">Ligase</keyword>
<dbReference type="InterPro" id="IPR045462">
    <property type="entry name" value="aa-tRNA-synth_I_cd-bd"/>
</dbReference>
<feature type="short sequence motif" description="'KMSKS' region" evidence="11">
    <location>
        <begin position="253"/>
        <end position="257"/>
    </location>
</feature>
<dbReference type="NCBIfam" id="TIGR00464">
    <property type="entry name" value="gltX_bact"/>
    <property type="match status" value="1"/>
</dbReference>
<comment type="caution">
    <text evidence="11">Lacks conserved residue(s) required for the propagation of feature annotation.</text>
</comment>
<dbReference type="Pfam" id="PF00749">
    <property type="entry name" value="tRNA-synt_1c"/>
    <property type="match status" value="1"/>
</dbReference>
<dbReference type="Gene3D" id="1.10.10.350">
    <property type="match status" value="1"/>
</dbReference>
<dbReference type="InterPro" id="IPR020751">
    <property type="entry name" value="aa-tRNA-synth_I_codon-bd_sub2"/>
</dbReference>
<dbReference type="Proteomes" id="UP000584587">
    <property type="component" value="Unassembled WGS sequence"/>
</dbReference>
<dbReference type="EC" id="6.1.1.17" evidence="11"/>
<dbReference type="SUPFAM" id="SSF48163">
    <property type="entry name" value="An anticodon-binding domain of class I aminoacyl-tRNA synthetases"/>
    <property type="match status" value="1"/>
</dbReference>
<evidence type="ECO:0000256" key="7">
    <source>
        <dbReference type="ARBA" id="ARBA00022840"/>
    </source>
</evidence>
<evidence type="ECO:0000256" key="1">
    <source>
        <dbReference type="ARBA" id="ARBA00004496"/>
    </source>
</evidence>
<dbReference type="InterPro" id="IPR033910">
    <property type="entry name" value="GluRS_core"/>
</dbReference>
<dbReference type="GO" id="GO:0000049">
    <property type="term" value="F:tRNA binding"/>
    <property type="evidence" value="ECO:0007669"/>
    <property type="project" value="InterPro"/>
</dbReference>
<dbReference type="PANTHER" id="PTHR43311">
    <property type="entry name" value="GLUTAMATE--TRNA LIGASE"/>
    <property type="match status" value="1"/>
</dbReference>
<name>A0A846UDQ4_9MOLU</name>
<dbReference type="AlphaFoldDB" id="A0A846UDQ4"/>
<dbReference type="GO" id="GO:0005524">
    <property type="term" value="F:ATP binding"/>
    <property type="evidence" value="ECO:0007669"/>
    <property type="project" value="UniProtKB-UniRule"/>
</dbReference>
<proteinExistence type="inferred from homology"/>
<comment type="subunit">
    <text evidence="3 11">Monomer.</text>
</comment>
<evidence type="ECO:0000256" key="2">
    <source>
        <dbReference type="ARBA" id="ARBA00007894"/>
    </source>
</evidence>
<keyword evidence="15" id="KW-1185">Reference proteome</keyword>
<evidence type="ECO:0000259" key="13">
    <source>
        <dbReference type="Pfam" id="PF19269"/>
    </source>
</evidence>
<evidence type="ECO:0000256" key="9">
    <source>
        <dbReference type="ARBA" id="ARBA00023146"/>
    </source>
</evidence>
<comment type="caution">
    <text evidence="14">The sequence shown here is derived from an EMBL/GenBank/DDBJ whole genome shotgun (WGS) entry which is preliminary data.</text>
</comment>
<dbReference type="GO" id="GO:0006424">
    <property type="term" value="P:glutamyl-tRNA aminoacylation"/>
    <property type="evidence" value="ECO:0007669"/>
    <property type="project" value="UniProtKB-UniRule"/>
</dbReference>
<feature type="domain" description="Aminoacyl-tRNA synthetase class I anticodon-binding" evidence="13">
    <location>
        <begin position="340"/>
        <end position="480"/>
    </location>
</feature>
<evidence type="ECO:0000256" key="11">
    <source>
        <dbReference type="HAMAP-Rule" id="MF_00022"/>
    </source>
</evidence>
<feature type="short sequence motif" description="'HIGH' region" evidence="11">
    <location>
        <begin position="11"/>
        <end position="21"/>
    </location>
</feature>
<evidence type="ECO:0000256" key="4">
    <source>
        <dbReference type="ARBA" id="ARBA00022490"/>
    </source>
</evidence>
<evidence type="ECO:0000313" key="15">
    <source>
        <dbReference type="Proteomes" id="UP000584587"/>
    </source>
</evidence>
<dbReference type="PANTHER" id="PTHR43311:SF2">
    <property type="entry name" value="GLUTAMATE--TRNA LIGASE, MITOCHONDRIAL-RELATED"/>
    <property type="match status" value="1"/>
</dbReference>
<keyword evidence="8 11" id="KW-0648">Protein biosynthesis</keyword>
<dbReference type="HAMAP" id="MF_00022">
    <property type="entry name" value="Glu_tRNA_synth_type1"/>
    <property type="match status" value="1"/>
</dbReference>
<keyword evidence="9 11" id="KW-0030">Aminoacyl-tRNA synthetase</keyword>
<sequence length="484" mass="56373">MKMEIRVRYAPSPTGYLHIGGARTAVFNYLFAKHHNGKFIVRIEDTDLERNIADGISSQLDNLRWLGLEIDETIDHEGKYGPYQQTKRLDIYRSHADKLIADKHAYHCFCTNEALDKMKAEQQKVGIFSFQYDGRCAKLSPAEVKKNLADKVSFAIRLKTPKNKIFTINDMVREEVSFNTKDIGDFVIIKSNGVATYNFAVVIDDYLMKITHVLRGEEHLSNTPKQLLIYDYFNWQAPRYGHLTLIISETGKKLSKRDGSLMQFIEQYRNQGYLSEALFNFISLLGWSSHQEREIYTKSELIKIFNSDYFSKAPSMFDVRKLLWMNNYYIKNLTQEQYLNLVVPFVKSEHDWESKDEQWWQELLLIYQKQLMYGAEINELISLFFENKPPLTKEAQDFLQTNPDASKKVLDDFKAKLATTDDWSLQEIENIIQQVKADTKITGKMLFMTIRIACSRQTHGPELAKTIKLLGKEQVLTRLTDLKL</sequence>
<dbReference type="InterPro" id="IPR014729">
    <property type="entry name" value="Rossmann-like_a/b/a_fold"/>
</dbReference>
<evidence type="ECO:0000256" key="6">
    <source>
        <dbReference type="ARBA" id="ARBA00022741"/>
    </source>
</evidence>
<dbReference type="GO" id="GO:0008270">
    <property type="term" value="F:zinc ion binding"/>
    <property type="evidence" value="ECO:0007669"/>
    <property type="project" value="InterPro"/>
</dbReference>
<dbReference type="GO" id="GO:0004818">
    <property type="term" value="F:glutamate-tRNA ligase activity"/>
    <property type="evidence" value="ECO:0007669"/>
    <property type="project" value="UniProtKB-UniRule"/>
</dbReference>
<evidence type="ECO:0000256" key="8">
    <source>
        <dbReference type="ARBA" id="ARBA00022917"/>
    </source>
</evidence>
<evidence type="ECO:0000256" key="3">
    <source>
        <dbReference type="ARBA" id="ARBA00011245"/>
    </source>
</evidence>
<evidence type="ECO:0000256" key="10">
    <source>
        <dbReference type="ARBA" id="ARBA00048351"/>
    </source>
</evidence>
<dbReference type="SUPFAM" id="SSF52374">
    <property type="entry name" value="Nucleotidylyl transferase"/>
    <property type="match status" value="1"/>
</dbReference>
<comment type="function">
    <text evidence="11">Catalyzes the attachment of glutamate to tRNA(Glu) in a two-step reaction: glutamate is first activated by ATP to form Glu-AMP and then transferred to the acceptor end of tRNA(Glu).</text>
</comment>
<protein>
    <recommendedName>
        <fullName evidence="11">Glutamate--tRNA ligase</fullName>
        <ecNumber evidence="11">6.1.1.17</ecNumber>
    </recommendedName>
    <alternativeName>
        <fullName evidence="11">Glutamyl-tRNA synthetase</fullName>
        <shortName evidence="11">GluRS</shortName>
    </alternativeName>
</protein>
<keyword evidence="4 11" id="KW-0963">Cytoplasm</keyword>
<comment type="similarity">
    <text evidence="2 11">Belongs to the class-I aminoacyl-tRNA synthetase family. Glutamate--tRNA ligase type 1 subfamily.</text>
</comment>
<dbReference type="Pfam" id="PF19269">
    <property type="entry name" value="Anticodon_2"/>
    <property type="match status" value="1"/>
</dbReference>
<organism evidence="14 15">
    <name type="scientific">Spiroplasma platyhelix PALS-1</name>
    <dbReference type="NCBI Taxonomy" id="1276218"/>
    <lineage>
        <taxon>Bacteria</taxon>
        <taxon>Bacillati</taxon>
        <taxon>Mycoplasmatota</taxon>
        <taxon>Mollicutes</taxon>
        <taxon>Entomoplasmatales</taxon>
        <taxon>Spiroplasmataceae</taxon>
        <taxon>Spiroplasma</taxon>
    </lineage>
</organism>
<keyword evidence="6 11" id="KW-0547">Nucleotide-binding</keyword>
<comment type="subcellular location">
    <subcellularLocation>
        <location evidence="1 11">Cytoplasm</location>
    </subcellularLocation>
</comment>
<reference evidence="14 15" key="1">
    <citation type="submission" date="2020-04" db="EMBL/GenBank/DDBJ databases">
        <title>Complete genome sequence of Spiroplasma platyhelix ATCC 51748, an insect isolate.</title>
        <authorList>
            <person name="Green E.A."/>
            <person name="Klassen J.L."/>
        </authorList>
    </citation>
    <scope>NUCLEOTIDE SEQUENCE [LARGE SCALE GENOMIC DNA]</scope>
    <source>
        <strain evidence="14 15">PALS-1</strain>
    </source>
</reference>
<evidence type="ECO:0000256" key="5">
    <source>
        <dbReference type="ARBA" id="ARBA00022598"/>
    </source>
</evidence>
<dbReference type="PROSITE" id="PS00178">
    <property type="entry name" value="AA_TRNA_LIGASE_I"/>
    <property type="match status" value="1"/>
</dbReference>
<dbReference type="InterPro" id="IPR008925">
    <property type="entry name" value="aa_tRNA-synth_I_cd-bd_sf"/>
</dbReference>
<comment type="catalytic activity">
    <reaction evidence="10 11">
        <text>tRNA(Glu) + L-glutamate + ATP = L-glutamyl-tRNA(Glu) + AMP + diphosphate</text>
        <dbReference type="Rhea" id="RHEA:23540"/>
        <dbReference type="Rhea" id="RHEA-COMP:9663"/>
        <dbReference type="Rhea" id="RHEA-COMP:9680"/>
        <dbReference type="ChEBI" id="CHEBI:29985"/>
        <dbReference type="ChEBI" id="CHEBI:30616"/>
        <dbReference type="ChEBI" id="CHEBI:33019"/>
        <dbReference type="ChEBI" id="CHEBI:78442"/>
        <dbReference type="ChEBI" id="CHEBI:78520"/>
        <dbReference type="ChEBI" id="CHEBI:456215"/>
        <dbReference type="EC" id="6.1.1.17"/>
    </reaction>
</comment>
<dbReference type="InterPro" id="IPR004527">
    <property type="entry name" value="Glu-tRNA-ligase_bac/mito"/>
</dbReference>
<dbReference type="GO" id="GO:0005829">
    <property type="term" value="C:cytosol"/>
    <property type="evidence" value="ECO:0007669"/>
    <property type="project" value="TreeGrafter"/>
</dbReference>
<gene>
    <name evidence="11" type="primary">gltX</name>
    <name evidence="14" type="ORF">HER12_02520</name>
</gene>